<organism evidence="8 9">
    <name type="scientific">Stagnimonas aquatica</name>
    <dbReference type="NCBI Taxonomy" id="2689987"/>
    <lineage>
        <taxon>Bacteria</taxon>
        <taxon>Pseudomonadati</taxon>
        <taxon>Pseudomonadota</taxon>
        <taxon>Gammaproteobacteria</taxon>
        <taxon>Nevskiales</taxon>
        <taxon>Nevskiaceae</taxon>
        <taxon>Stagnimonas</taxon>
    </lineage>
</organism>
<dbReference type="EMBL" id="RJVO01000001">
    <property type="protein sequence ID" value="ROH93181.1"/>
    <property type="molecule type" value="Genomic_DNA"/>
</dbReference>
<feature type="domain" description="Glycosyltransferase 2-like" evidence="7">
    <location>
        <begin position="28"/>
        <end position="131"/>
    </location>
</feature>
<keyword evidence="4 8" id="KW-0808">Transferase</keyword>
<dbReference type="InterPro" id="IPR001173">
    <property type="entry name" value="Glyco_trans_2-like"/>
</dbReference>
<dbReference type="RefSeq" id="WP_123210034.1">
    <property type="nucleotide sequence ID" value="NZ_RJVO01000001.1"/>
</dbReference>
<dbReference type="GO" id="GO:0016757">
    <property type="term" value="F:glycosyltransferase activity"/>
    <property type="evidence" value="ECO:0007669"/>
    <property type="project" value="UniProtKB-KW"/>
</dbReference>
<keyword evidence="3" id="KW-0328">Glycosyltransferase</keyword>
<evidence type="ECO:0000256" key="3">
    <source>
        <dbReference type="ARBA" id="ARBA00022676"/>
    </source>
</evidence>
<keyword evidence="5" id="KW-0472">Membrane</keyword>
<evidence type="ECO:0000256" key="2">
    <source>
        <dbReference type="ARBA" id="ARBA00022475"/>
    </source>
</evidence>
<comment type="caution">
    <text evidence="8">The sequence shown here is derived from an EMBL/GenBank/DDBJ whole genome shotgun (WGS) entry which is preliminary data.</text>
</comment>
<dbReference type="GO" id="GO:0005886">
    <property type="term" value="C:plasma membrane"/>
    <property type="evidence" value="ECO:0007669"/>
    <property type="project" value="UniProtKB-SubCell"/>
</dbReference>
<name>A0A3N0VKE5_9GAMM</name>
<sequence>MPRPPSPTLASRAGSRRSEPPADRRLAVIVPVLNEARVLPVLLDALNAQQGLRLHSIVVDGGSEDGSPRIAKVHGAEVLRTLPGRGRQMNHGADAARADWLLFLHADSQLDHRRQLAEALDLMQTAAAGDLAVAGHWQLRFQRSQPGRDWFFRYLEGKTASQRPYSIHGDQGLLIHRDYFRALGGFDTGLPIFEDDRLAADIFATGRWLLLPGRLSTSARRFESEGPAARYALMALMVVAEAGGLHAYLREVPGLYREQARTERLRLWPFLAALRDHLARQPAAEQTFFWEAVGALLCDNAWQLAYGLDQLGGAGLEGPLLRAHDRWLAPRLAEPAARRLASRLARGLLKPLGQTWRSAARADAADGGPLA</sequence>
<evidence type="ECO:0000259" key="7">
    <source>
        <dbReference type="Pfam" id="PF00535"/>
    </source>
</evidence>
<reference evidence="8 9" key="1">
    <citation type="submission" date="2018-10" db="EMBL/GenBank/DDBJ databases">
        <authorList>
            <person name="Chen W.-M."/>
        </authorList>
    </citation>
    <scope>NUCLEOTIDE SEQUENCE [LARGE SCALE GENOMIC DNA]</scope>
    <source>
        <strain evidence="8 9">THS-13</strain>
    </source>
</reference>
<dbReference type="PANTHER" id="PTHR43646">
    <property type="entry name" value="GLYCOSYLTRANSFERASE"/>
    <property type="match status" value="1"/>
</dbReference>
<feature type="region of interest" description="Disordered" evidence="6">
    <location>
        <begin position="1"/>
        <end position="21"/>
    </location>
</feature>
<evidence type="ECO:0000313" key="9">
    <source>
        <dbReference type="Proteomes" id="UP000282106"/>
    </source>
</evidence>
<dbReference type="InParanoid" id="A0A3N0VKE5"/>
<evidence type="ECO:0000313" key="8">
    <source>
        <dbReference type="EMBL" id="ROH93181.1"/>
    </source>
</evidence>
<dbReference type="InterPro" id="IPR029044">
    <property type="entry name" value="Nucleotide-diphossugar_trans"/>
</dbReference>
<gene>
    <name evidence="8" type="ORF">ED208_01220</name>
</gene>
<dbReference type="InterPro" id="IPR026461">
    <property type="entry name" value="Trfase_2_rSAM/seldom_assoc"/>
</dbReference>
<accession>A0A3N0VKE5</accession>
<dbReference type="NCBIfam" id="TIGR04283">
    <property type="entry name" value="glyco_like_mftF"/>
    <property type="match status" value="1"/>
</dbReference>
<proteinExistence type="predicted"/>
<keyword evidence="9" id="KW-1185">Reference proteome</keyword>
<evidence type="ECO:0000256" key="6">
    <source>
        <dbReference type="SAM" id="MobiDB-lite"/>
    </source>
</evidence>
<dbReference type="AlphaFoldDB" id="A0A3N0VKE5"/>
<comment type="subcellular location">
    <subcellularLocation>
        <location evidence="1">Cell membrane</location>
    </subcellularLocation>
</comment>
<dbReference type="PANTHER" id="PTHR43646:SF2">
    <property type="entry name" value="GLYCOSYLTRANSFERASE 2-LIKE DOMAIN-CONTAINING PROTEIN"/>
    <property type="match status" value="1"/>
</dbReference>
<protein>
    <submittedName>
        <fullName evidence="8">Glycosyltransferase</fullName>
    </submittedName>
</protein>
<dbReference type="SUPFAM" id="SSF53448">
    <property type="entry name" value="Nucleotide-diphospho-sugar transferases"/>
    <property type="match status" value="1"/>
</dbReference>
<dbReference type="Gene3D" id="3.90.550.10">
    <property type="entry name" value="Spore Coat Polysaccharide Biosynthesis Protein SpsA, Chain A"/>
    <property type="match status" value="1"/>
</dbReference>
<keyword evidence="2" id="KW-1003">Cell membrane</keyword>
<evidence type="ECO:0000256" key="4">
    <source>
        <dbReference type="ARBA" id="ARBA00022679"/>
    </source>
</evidence>
<evidence type="ECO:0000256" key="5">
    <source>
        <dbReference type="ARBA" id="ARBA00023136"/>
    </source>
</evidence>
<evidence type="ECO:0000256" key="1">
    <source>
        <dbReference type="ARBA" id="ARBA00004236"/>
    </source>
</evidence>
<dbReference type="Pfam" id="PF00535">
    <property type="entry name" value="Glycos_transf_2"/>
    <property type="match status" value="1"/>
</dbReference>
<dbReference type="Proteomes" id="UP000282106">
    <property type="component" value="Unassembled WGS sequence"/>
</dbReference>